<feature type="domain" description="Heterokaryon incompatibility" evidence="2">
    <location>
        <begin position="244"/>
        <end position="430"/>
    </location>
</feature>
<evidence type="ECO:0000313" key="3">
    <source>
        <dbReference type="EMBL" id="KAJ5345751.1"/>
    </source>
</evidence>
<proteinExistence type="predicted"/>
<protein>
    <recommendedName>
        <fullName evidence="2">Heterokaryon incompatibility domain-containing protein</fullName>
    </recommendedName>
</protein>
<evidence type="ECO:0000259" key="2">
    <source>
        <dbReference type="Pfam" id="PF06985"/>
    </source>
</evidence>
<dbReference type="Proteomes" id="UP001147695">
    <property type="component" value="Unassembled WGS sequence"/>
</dbReference>
<reference evidence="3" key="1">
    <citation type="submission" date="2022-12" db="EMBL/GenBank/DDBJ databases">
        <authorList>
            <person name="Petersen C."/>
        </authorList>
    </citation>
    <scope>NUCLEOTIDE SEQUENCE</scope>
    <source>
        <strain evidence="3">IBT 35673</strain>
    </source>
</reference>
<dbReference type="Pfam" id="PF06985">
    <property type="entry name" value="HET"/>
    <property type="match status" value="1"/>
</dbReference>
<dbReference type="PANTHER" id="PTHR33112">
    <property type="entry name" value="DOMAIN PROTEIN, PUTATIVE-RELATED"/>
    <property type="match status" value="1"/>
</dbReference>
<dbReference type="PANTHER" id="PTHR33112:SF16">
    <property type="entry name" value="HETEROKARYON INCOMPATIBILITY DOMAIN-CONTAINING PROTEIN"/>
    <property type="match status" value="1"/>
</dbReference>
<sequence>MQCQRANEIVNRFGSPDQAHHYQDILTWRRGTATFWFLKKMAKEGGANWQRFSDSMSREQAASWRVLDEWTYREYGGALPHLELGSTGEISIQSMPARRRPSNDPHKPPLFPSSERMKNSVYSLSFQTLFAAEFLDTFYFKAGPRRSIQPSTKELLEEKLRKTRSLSCDVYAAYAISFGRKEMYQIQHGRYFKRQNIFQQVDELMPSRPWLDDADLNHYPVFLWDTETNSTVHTGLASFVRSPYVCVSHTWGRYKKNEKTTLPGCPHWEIPKNSIFEIKDLPRYLQELAKKTQIRYVWFDLVCIPQTREEGWSEIYRQELGNQAAIFKGSSICVAWFNYIDDWKSENMLTDWMTSTIRQLVKRDDKDHDEPDSSKSFLKNSPYLSEDLVPKLAQHPSHAKFSITYPVRNREDTYIGAGSPWFTSLWTLQEALLCPHVVLMSRNWTPLTCKSGIPITLDQLCSLSWVTCYLMSHSSPTRVGESYGGDIGKYNGLPNPVDKLLEVFTQGGILPAWQLSRTRILAAGSIRRCTRGYGEAIMSALNLKEWYYRGDPKKSELVLGTYPLGLVEEVAKNVGPEFALNIKLSDNQLSSSARTAPAEKGSMLPFGMDYTELYLRPTLRANFIPVESRPLKWHPVFDSWKFNADGSVRMTRAVLVGWKHDDNFGVLVKGLGSRVFAYYHDGCGIREDIWSASFEEQIQRLSGFDDHTVCFYVAIISRGVGLILKGYHVIRGRPVSELWKVGCFIFDDRSANEIENLQLQPRQVDWTVV</sequence>
<reference evidence="3" key="2">
    <citation type="journal article" date="2023" name="IMA Fungus">
        <title>Comparative genomic study of the Penicillium genus elucidates a diverse pangenome and 15 lateral gene transfer events.</title>
        <authorList>
            <person name="Petersen C."/>
            <person name="Sorensen T."/>
            <person name="Nielsen M.R."/>
            <person name="Sondergaard T.E."/>
            <person name="Sorensen J.L."/>
            <person name="Fitzpatrick D.A."/>
            <person name="Frisvad J.C."/>
            <person name="Nielsen K.L."/>
        </authorList>
    </citation>
    <scope>NUCLEOTIDE SEQUENCE</scope>
    <source>
        <strain evidence="3">IBT 35673</strain>
    </source>
</reference>
<dbReference type="InterPro" id="IPR010730">
    <property type="entry name" value="HET"/>
</dbReference>
<dbReference type="EMBL" id="JAPZBQ010000002">
    <property type="protein sequence ID" value="KAJ5345751.1"/>
    <property type="molecule type" value="Genomic_DNA"/>
</dbReference>
<name>A0A9W9QU52_PENBR</name>
<accession>A0A9W9QU52</accession>
<comment type="caution">
    <text evidence="3">The sequence shown here is derived from an EMBL/GenBank/DDBJ whole genome shotgun (WGS) entry which is preliminary data.</text>
</comment>
<evidence type="ECO:0000313" key="4">
    <source>
        <dbReference type="Proteomes" id="UP001147695"/>
    </source>
</evidence>
<evidence type="ECO:0000256" key="1">
    <source>
        <dbReference type="SAM" id="MobiDB-lite"/>
    </source>
</evidence>
<feature type="region of interest" description="Disordered" evidence="1">
    <location>
        <begin position="95"/>
        <end position="114"/>
    </location>
</feature>
<organism evidence="3 4">
    <name type="scientific">Penicillium brevicompactum</name>
    <dbReference type="NCBI Taxonomy" id="5074"/>
    <lineage>
        <taxon>Eukaryota</taxon>
        <taxon>Fungi</taxon>
        <taxon>Dikarya</taxon>
        <taxon>Ascomycota</taxon>
        <taxon>Pezizomycotina</taxon>
        <taxon>Eurotiomycetes</taxon>
        <taxon>Eurotiomycetidae</taxon>
        <taxon>Eurotiales</taxon>
        <taxon>Aspergillaceae</taxon>
        <taxon>Penicillium</taxon>
    </lineage>
</organism>
<dbReference type="AlphaFoldDB" id="A0A9W9QU52"/>
<gene>
    <name evidence="3" type="ORF">N7452_003755</name>
</gene>